<dbReference type="EMBL" id="SISG01000001">
    <property type="protein sequence ID" value="TBN56436.1"/>
    <property type="molecule type" value="Genomic_DNA"/>
</dbReference>
<name>A0A4Q9GNX9_9MICO</name>
<feature type="domain" description="Alpha-L-rhamnosidase concanavalin-like" evidence="6">
    <location>
        <begin position="531"/>
        <end position="631"/>
    </location>
</feature>
<dbReference type="Gene3D" id="3.30.1920.20">
    <property type="match status" value="1"/>
</dbReference>
<dbReference type="InterPro" id="IPR008928">
    <property type="entry name" value="6-hairpin_glycosidase_sf"/>
</dbReference>
<keyword evidence="12" id="KW-1185">Reference proteome</keyword>
<dbReference type="Gene3D" id="1.50.10.10">
    <property type="match status" value="1"/>
</dbReference>
<dbReference type="Pfam" id="PF08531">
    <property type="entry name" value="Bac_rhamnosid_N"/>
    <property type="match status" value="1"/>
</dbReference>
<dbReference type="Gene3D" id="2.60.120.260">
    <property type="entry name" value="Galactose-binding domain-like"/>
    <property type="match status" value="2"/>
</dbReference>
<evidence type="ECO:0000256" key="4">
    <source>
        <dbReference type="SAM" id="MobiDB-lite"/>
    </source>
</evidence>
<dbReference type="InterPro" id="IPR016007">
    <property type="entry name" value="Alpha_rhamnosid"/>
</dbReference>
<organism evidence="11 12">
    <name type="scientific">Glaciihabitans arcticus</name>
    <dbReference type="NCBI Taxonomy" id="2668039"/>
    <lineage>
        <taxon>Bacteria</taxon>
        <taxon>Bacillati</taxon>
        <taxon>Actinomycetota</taxon>
        <taxon>Actinomycetes</taxon>
        <taxon>Micrococcales</taxon>
        <taxon>Microbacteriaceae</taxon>
        <taxon>Glaciihabitans</taxon>
    </lineage>
</organism>
<dbReference type="InterPro" id="IPR008902">
    <property type="entry name" value="Rhamnosid_concanavalin"/>
</dbReference>
<feature type="domain" description="Alpha-L-rhamnosidase C-terminal" evidence="10">
    <location>
        <begin position="974"/>
        <end position="1043"/>
    </location>
</feature>
<dbReference type="Gene3D" id="2.60.40.10">
    <property type="entry name" value="Immunoglobulins"/>
    <property type="match status" value="2"/>
</dbReference>
<gene>
    <name evidence="11" type="ORF">EYE40_02930</name>
</gene>
<dbReference type="InterPro" id="IPR058094">
    <property type="entry name" value="Ig-like_OmpL47-like"/>
</dbReference>
<evidence type="ECO:0000256" key="3">
    <source>
        <dbReference type="ARBA" id="ARBA00022801"/>
    </source>
</evidence>
<evidence type="ECO:0000259" key="10">
    <source>
        <dbReference type="Pfam" id="PF17390"/>
    </source>
</evidence>
<dbReference type="Pfam" id="PF05592">
    <property type="entry name" value="Bac_rhamnosid"/>
    <property type="match status" value="1"/>
</dbReference>
<reference evidence="12" key="1">
    <citation type="submission" date="2019-02" db="EMBL/GenBank/DDBJ databases">
        <title>Glaciihabitans arcticus sp. nov., a psychrotolerant bacterium isolated from polar soil.</title>
        <authorList>
            <person name="Dahal R.H."/>
        </authorList>
    </citation>
    <scope>NUCLEOTIDE SEQUENCE [LARGE SCALE GENOMIC DNA]</scope>
    <source>
        <strain evidence="12">RP-3-7</strain>
    </source>
</reference>
<proteinExistence type="predicted"/>
<evidence type="ECO:0000259" key="8">
    <source>
        <dbReference type="Pfam" id="PF10633"/>
    </source>
</evidence>
<keyword evidence="5" id="KW-0732">Signal</keyword>
<dbReference type="InterPro" id="IPR013737">
    <property type="entry name" value="Bac_rhamnosid_N"/>
</dbReference>
<feature type="domain" description="Bacterial alpha-L-rhamnosidase N-terminal" evidence="7">
    <location>
        <begin position="352"/>
        <end position="522"/>
    </location>
</feature>
<dbReference type="Pfam" id="PF25788">
    <property type="entry name" value="Ig_Rha78A_N"/>
    <property type="match status" value="1"/>
</dbReference>
<dbReference type="GO" id="GO:0030596">
    <property type="term" value="F:alpha-L-rhamnosidase activity"/>
    <property type="evidence" value="ECO:0007669"/>
    <property type="project" value="UniProtKB-EC"/>
</dbReference>
<dbReference type="RefSeq" id="WP_130980546.1">
    <property type="nucleotide sequence ID" value="NZ_SISG01000001.1"/>
</dbReference>
<dbReference type="Gene3D" id="2.60.40.2700">
    <property type="match status" value="2"/>
</dbReference>
<evidence type="ECO:0000313" key="11">
    <source>
        <dbReference type="EMBL" id="TBN56436.1"/>
    </source>
</evidence>
<evidence type="ECO:0000259" key="6">
    <source>
        <dbReference type="Pfam" id="PF05592"/>
    </source>
</evidence>
<feature type="region of interest" description="Disordered" evidence="4">
    <location>
        <begin position="1421"/>
        <end position="1449"/>
    </location>
</feature>
<dbReference type="Pfam" id="PF17390">
    <property type="entry name" value="Bac_rhamnosid_C"/>
    <property type="match status" value="1"/>
</dbReference>
<protein>
    <recommendedName>
        <fullName evidence="2">alpha-L-rhamnosidase</fullName>
        <ecNumber evidence="2">3.2.1.40</ecNumber>
    </recommendedName>
</protein>
<dbReference type="Pfam" id="PF10633">
    <property type="entry name" value="NPCBM_assoc"/>
    <property type="match status" value="1"/>
</dbReference>
<dbReference type="NCBIfam" id="NF047446">
    <property type="entry name" value="barrel_OmpL47"/>
    <property type="match status" value="2"/>
</dbReference>
<dbReference type="SUPFAM" id="SSF48208">
    <property type="entry name" value="Six-hairpin glycosidases"/>
    <property type="match status" value="1"/>
</dbReference>
<dbReference type="InterPro" id="IPR012341">
    <property type="entry name" value="6hp_glycosidase-like_sf"/>
</dbReference>
<accession>A0A4Q9GNX9</accession>
<dbReference type="GO" id="GO:0005975">
    <property type="term" value="P:carbohydrate metabolic process"/>
    <property type="evidence" value="ECO:0007669"/>
    <property type="project" value="InterPro"/>
</dbReference>
<evidence type="ECO:0000313" key="12">
    <source>
        <dbReference type="Proteomes" id="UP000294194"/>
    </source>
</evidence>
<comment type="catalytic activity">
    <reaction evidence="1">
        <text>Hydrolysis of terminal non-reducing alpha-L-rhamnose residues in alpha-L-rhamnosides.</text>
        <dbReference type="EC" id="3.2.1.40"/>
    </reaction>
</comment>
<dbReference type="Proteomes" id="UP000294194">
    <property type="component" value="Unassembled WGS sequence"/>
</dbReference>
<dbReference type="Pfam" id="PF17389">
    <property type="entry name" value="Bac_rhamnosid6H"/>
    <property type="match status" value="1"/>
</dbReference>
<feature type="domain" description="Alpha-L-rhamnosidase six-hairpin glycosidase" evidence="9">
    <location>
        <begin position="637"/>
        <end position="972"/>
    </location>
</feature>
<feature type="chain" id="PRO_5020973362" description="alpha-L-rhamnosidase" evidence="5">
    <location>
        <begin position="35"/>
        <end position="1915"/>
    </location>
</feature>
<dbReference type="InterPro" id="IPR018905">
    <property type="entry name" value="A-galactase_NEW3"/>
</dbReference>
<dbReference type="InterPro" id="IPR035398">
    <property type="entry name" value="Bac_rhamnosid_C"/>
</dbReference>
<dbReference type="Gene3D" id="2.60.420.10">
    <property type="entry name" value="Maltose phosphorylase, domain 3"/>
    <property type="match status" value="1"/>
</dbReference>
<evidence type="ECO:0000259" key="7">
    <source>
        <dbReference type="Pfam" id="PF08531"/>
    </source>
</evidence>
<evidence type="ECO:0000256" key="2">
    <source>
        <dbReference type="ARBA" id="ARBA00012652"/>
    </source>
</evidence>
<dbReference type="PANTHER" id="PTHR33307">
    <property type="entry name" value="ALPHA-RHAMNOSIDASE (EUROFUNG)"/>
    <property type="match status" value="1"/>
</dbReference>
<keyword evidence="3" id="KW-0378">Hydrolase</keyword>
<dbReference type="EC" id="3.2.1.40" evidence="2"/>
<evidence type="ECO:0000259" key="9">
    <source>
        <dbReference type="Pfam" id="PF17389"/>
    </source>
</evidence>
<sequence length="1915" mass="200798">MLAALTAPLRLALLFFLIAALVASSLLVPSQALAAAPPISVTGLRANDLVNPLGITGQAPSLSWRSESTGRAVTQKSYEIRAASSVANLESNPVWDSGTVASDTQLNVAYKGPALESSTRYFWQVRVTDNRDNISAWSDAAWFETAFLSNAEWQGSWIAGNDPVPWTDYTVTADFTLKPSSAFGLYLRAANTNNGYMWQLNDEIAGHPRLRPHVKVNGNWSTLPEVDLTTKGLAADVLKNRGTVEFALSGSTIVTKVNGTMVSSITNTQFASGYFGPRTDVSTAEMVTFHSLKVTSAAGVLYQSDFASGHNPFGAGTITGNTLVVKDQVNALYTPATSLPILRKDFTTTPGKTVTSARIYASARGNYELALNGEKVGNQELAPGWTDFTKRFQYQTYDVTSQIQEGANTVGAFLADGWYSGYVAWYGADKYGNQNSLLAQLVVTYSDGSTQTVASDSSWRTSAGPVVSGDLLMGETYDARLEQDGWSEPGFDAASWQPVAVATSTSTPMLHAQTDEPIRITEERPALSVSEVPTGRFIYDIGQNLSGVPEVTLTGVAGQKVTLRHAEVLNKDGSIYVANLRSAKATDEYTFAETGTVTWRPRFTSHGFRYIEISGVTTPPAITDVTALVFHSDITPTSTFETSDPMLNQLHSNIVWGQRGNFVSVPTDTPARDERLGYSGDLNAFAGTATFNFDSLAFIKKWMKDMRDTQTADGEYPESAPRGPDMGCCNGGSAWSDGGITIPWMAFSRYGDTGIITDNWESMEKYFGYLDTNFPTRVRADGPYGDWLDLNDPTPAEVIGTAYYAYDARLMSEMAAAVGKSAEAAEYAALAEQVTDVFVDKFVAADGTITGNSQTAYALALGMDLVPNALRKATGDKLVAKLATRNYHLSTGFVGTPWLMPALSGTGNWDVAYRLLGNKTIPSWGYEVEMGATTMWERWDSIDANGNFGDAAMNSFNHYAFGAVGDWMYQHIGGIQVGDAGYESFTIAPQPGGGITFADTSYDSVYGTIGSDWKIVKGSLSLDVAVPTNTTATVRIPASSDWAVSEGGKSLGDAEGVTVVSTDNGEVVVEVGSGSYAFTVSAAGAALGDLIDEVDALRTTVSTLPITAAQKQHLDATLEDVRSDAVDAAGDLFSDRPAAIANVLHAIAEVRSEVAWLADSGITGAARATLDENLAALESGFAAVAVTLSGLSAEVTATTGALLPGASASIGLALRNEGSSTLGAVTATLDVPAAWQAAPGGAVSLGGLAAGASSTTAFAVTIPAPQLPGSATLPVAVSYDLDGVRLTTIVNAALDVRSGVEVTAATASPTAISPDSRTSVEVTVHNSGTLPTTGRVTLDTPAGWLAPVPSAVLTIEPGTSATATVHAFVPLTLSEETVKLDAVFTRSDTTLAKRGVSFTATTAIPTTEFIDHVDLGNLDSESEHGLTASGRSGAGSEGGKTRRYSGSESPSHFEFTIAAPIGKPFLLSAIETFDGPRTKEYTIIVNGVTVQDRLFTRVPTSVGTSSYQVLVDDPAAFSTTGTVRVRFLHNSSNYDPSIADVWTLAVPADTVKPTLDATVTAAGPEGTESWNRGATTVTLSAADNRPGAVFTEYSLDAGAWTTYSAPVVVSDEGNHTVAYRATDVAGNVTAASSAFGIDATAPVSTATIVTTPADVAAERARITINATDAASGVALTEYSVDGAAFVTLPSANRTITVTGGGGHVLRFRSTDAAGNVEETKQTPFAVATSTTRPWTNDVVVAPAISGTATVGKVLTATRGTWTLPALTTTYTWKRNGTVIAGAPNAATYTVQAADFGASISVLVFVKNGASSNGSAMSGSVDVVRGGVITATKAPAISGTVKVGRVLTASKGTWPQAVASTSYQWLRNGIPISKATKATYKVVAADRTRTLTVRVTVSPSYYAPSVAVSAGKKVPR</sequence>
<dbReference type="InterPro" id="IPR035396">
    <property type="entry name" value="Bac_rhamnosid6H"/>
</dbReference>
<dbReference type="PANTHER" id="PTHR33307:SF6">
    <property type="entry name" value="ALPHA-RHAMNOSIDASE (EUROFUNG)-RELATED"/>
    <property type="match status" value="1"/>
</dbReference>
<evidence type="ECO:0000256" key="5">
    <source>
        <dbReference type="SAM" id="SignalP"/>
    </source>
</evidence>
<evidence type="ECO:0000256" key="1">
    <source>
        <dbReference type="ARBA" id="ARBA00001445"/>
    </source>
</evidence>
<feature type="signal peptide" evidence="5">
    <location>
        <begin position="1"/>
        <end position="34"/>
    </location>
</feature>
<dbReference type="InterPro" id="IPR013783">
    <property type="entry name" value="Ig-like_fold"/>
</dbReference>
<feature type="domain" description="Alpha-galactosidase NEW3" evidence="8">
    <location>
        <begin position="1204"/>
        <end position="1279"/>
    </location>
</feature>
<comment type="caution">
    <text evidence="11">The sequence shown here is derived from an EMBL/GenBank/DDBJ whole genome shotgun (WGS) entry which is preliminary data.</text>
</comment>